<keyword evidence="2" id="KW-1185">Reference proteome</keyword>
<dbReference type="EMBL" id="JANBPW010005716">
    <property type="protein sequence ID" value="KAJ1932040.1"/>
    <property type="molecule type" value="Genomic_DNA"/>
</dbReference>
<gene>
    <name evidence="1" type="ORF">FBU59_006504</name>
</gene>
<reference evidence="1" key="1">
    <citation type="submission" date="2022-07" db="EMBL/GenBank/DDBJ databases">
        <title>Phylogenomic reconstructions and comparative analyses of Kickxellomycotina fungi.</title>
        <authorList>
            <person name="Reynolds N.K."/>
            <person name="Stajich J.E."/>
            <person name="Barry K."/>
            <person name="Grigoriev I.V."/>
            <person name="Crous P."/>
            <person name="Smith M.E."/>
        </authorList>
    </citation>
    <scope>NUCLEOTIDE SEQUENCE</scope>
    <source>
        <strain evidence="1">NRRL 5244</strain>
    </source>
</reference>
<evidence type="ECO:0000313" key="1">
    <source>
        <dbReference type="EMBL" id="KAJ1932040.1"/>
    </source>
</evidence>
<name>A0ACC1J019_9FUNG</name>
<evidence type="ECO:0000313" key="2">
    <source>
        <dbReference type="Proteomes" id="UP001150603"/>
    </source>
</evidence>
<comment type="caution">
    <text evidence="1">The sequence shown here is derived from an EMBL/GenBank/DDBJ whole genome shotgun (WGS) entry which is preliminary data.</text>
</comment>
<sequence length="62" mass="7050">MAKYQCRFSLIGTKMYFFVSRSTLPTHRFSCPCRAAIGSWSPTTGPAAVRRRCDDSFLKKNV</sequence>
<protein>
    <submittedName>
        <fullName evidence="1">Uncharacterized protein</fullName>
    </submittedName>
</protein>
<organism evidence="1 2">
    <name type="scientific">Linderina macrospora</name>
    <dbReference type="NCBI Taxonomy" id="4868"/>
    <lineage>
        <taxon>Eukaryota</taxon>
        <taxon>Fungi</taxon>
        <taxon>Fungi incertae sedis</taxon>
        <taxon>Zoopagomycota</taxon>
        <taxon>Kickxellomycotina</taxon>
        <taxon>Kickxellomycetes</taxon>
        <taxon>Kickxellales</taxon>
        <taxon>Kickxellaceae</taxon>
        <taxon>Linderina</taxon>
    </lineage>
</organism>
<feature type="non-terminal residue" evidence="1">
    <location>
        <position position="62"/>
    </location>
</feature>
<proteinExistence type="predicted"/>
<dbReference type="Proteomes" id="UP001150603">
    <property type="component" value="Unassembled WGS sequence"/>
</dbReference>
<accession>A0ACC1J019</accession>